<dbReference type="Pfam" id="PF24894">
    <property type="entry name" value="Hexapep_GlmU"/>
    <property type="match status" value="1"/>
</dbReference>
<evidence type="ECO:0000259" key="11">
    <source>
        <dbReference type="Pfam" id="PF24894"/>
    </source>
</evidence>
<dbReference type="Gene3D" id="2.160.10.10">
    <property type="entry name" value="Hexapeptide repeat proteins"/>
    <property type="match status" value="1"/>
</dbReference>
<keyword evidence="2 9" id="KW-0321">Glycogen metabolism</keyword>
<dbReference type="HAMAP" id="MF_00624">
    <property type="entry name" value="GlgC"/>
    <property type="match status" value="1"/>
</dbReference>
<comment type="pathway">
    <text evidence="9">Glycan biosynthesis; glycogen biosynthesis.</text>
</comment>
<dbReference type="SUPFAM" id="SSF51161">
    <property type="entry name" value="Trimeric LpxA-like enzymes"/>
    <property type="match status" value="1"/>
</dbReference>
<dbReference type="InterPro" id="IPR005835">
    <property type="entry name" value="NTP_transferase_dom"/>
</dbReference>
<dbReference type="InterPro" id="IPR056818">
    <property type="entry name" value="GlmU/GlgC-like_hexapep"/>
</dbReference>
<reference evidence="12 13" key="1">
    <citation type="submission" date="2020-11" db="EMBL/GenBank/DDBJ databases">
        <title>Actinomyces sp. ZJ750.</title>
        <authorList>
            <person name="Zhou J."/>
        </authorList>
    </citation>
    <scope>NUCLEOTIDE SEQUENCE [LARGE SCALE GENOMIC DNA]</scope>
    <source>
        <strain evidence="12 13">ZJ750</strain>
    </source>
</reference>
<comment type="function">
    <text evidence="9">Involved in the biosynthesis of ADP-glucose, a building block required for the elongation reactions to produce glycogen. Catalyzes the reaction between ATP and alpha-D-glucose 1-phosphate (G1P) to produce pyrophosphate and ADP-Glc.</text>
</comment>
<evidence type="ECO:0000256" key="1">
    <source>
        <dbReference type="ARBA" id="ARBA00010443"/>
    </source>
</evidence>
<dbReference type="PROSITE" id="PS00810">
    <property type="entry name" value="ADP_GLC_PYROPHOSPH_3"/>
    <property type="match status" value="1"/>
</dbReference>
<organism evidence="12 13">
    <name type="scientific">Actinomyces respiraculi</name>
    <dbReference type="NCBI Taxonomy" id="2744574"/>
    <lineage>
        <taxon>Bacteria</taxon>
        <taxon>Bacillati</taxon>
        <taxon>Actinomycetota</taxon>
        <taxon>Actinomycetes</taxon>
        <taxon>Actinomycetales</taxon>
        <taxon>Actinomycetaceae</taxon>
        <taxon>Actinomyces</taxon>
    </lineage>
</organism>
<keyword evidence="4 9" id="KW-0548">Nucleotidyltransferase</keyword>
<feature type="domain" description="Nucleotidyl transferase" evidence="10">
    <location>
        <begin position="8"/>
        <end position="277"/>
    </location>
</feature>
<dbReference type="AlphaFoldDB" id="A0A7T0PWI1"/>
<dbReference type="InterPro" id="IPR005836">
    <property type="entry name" value="ADP_Glu_pyroP_CS"/>
</dbReference>
<dbReference type="PANTHER" id="PTHR43523:SF2">
    <property type="entry name" value="GLUCOSE-1-PHOSPHATE ADENYLYLTRANSFERASE"/>
    <property type="match status" value="1"/>
</dbReference>
<name>A0A7T0PWI1_9ACTO</name>
<keyword evidence="8 9" id="KW-0119">Carbohydrate metabolism</keyword>
<comment type="subunit">
    <text evidence="9">Homotetramer.</text>
</comment>
<keyword evidence="7 9" id="KW-0320">Glycogen biosynthesis</keyword>
<dbReference type="EMBL" id="CP063989">
    <property type="protein sequence ID" value="QPL04555.1"/>
    <property type="molecule type" value="Genomic_DNA"/>
</dbReference>
<dbReference type="NCBIfam" id="NF002023">
    <property type="entry name" value="PRK00844.1"/>
    <property type="match status" value="1"/>
</dbReference>
<comment type="caution">
    <text evidence="9">Lacks conserved residue(s) required for the propagation of feature annotation.</text>
</comment>
<dbReference type="UniPathway" id="UPA00164"/>
<dbReference type="GO" id="GO:0005524">
    <property type="term" value="F:ATP binding"/>
    <property type="evidence" value="ECO:0007669"/>
    <property type="project" value="UniProtKB-KW"/>
</dbReference>
<gene>
    <name evidence="9" type="primary">glgC</name>
    <name evidence="12" type="ORF">ID810_07025</name>
</gene>
<dbReference type="GO" id="GO:0008878">
    <property type="term" value="F:glucose-1-phosphate adenylyltransferase activity"/>
    <property type="evidence" value="ECO:0007669"/>
    <property type="project" value="UniProtKB-UniRule"/>
</dbReference>
<evidence type="ECO:0000256" key="3">
    <source>
        <dbReference type="ARBA" id="ARBA00022679"/>
    </source>
</evidence>
<sequence>MASPRVLAIILAGGEGKRLMPLTVDRAKPAVPFGGIYRLIDFSLSNMINSGFLKVVVLTQYKSHSLDRHIAKTWRMSDMLGNYIAPVPAQQRVGKHWFLGSADAIYQSLNLLDDERPDYVVITGADNIYRMDFSQMLEHHIASGLPLTVAGIRQPRSLADQFGVIETDPTDPGRIKAFVEKPQETPGLPDSPDEILASMGNYIMDADALLEAVTVDAADETSKHDMGGNIVPWFVAKGAAGVYDFKDNDVPGATDRDRDYWRDVGTVDAFYEAHQDLISVNPVFNLYNERWPLFAGYTNAMPPAKFVYGYHERLGHAVDSIVSPGVIVSGGEVISSVLSPGVRVNSWSSVRESVLMDGANVGRNTVVSRAILDKYVVVEEGAMVGLDHEHDRERGFTVTESGITVVAKGQVVTR</sequence>
<evidence type="ECO:0000256" key="9">
    <source>
        <dbReference type="HAMAP-Rule" id="MF_00624"/>
    </source>
</evidence>
<evidence type="ECO:0000313" key="12">
    <source>
        <dbReference type="EMBL" id="QPL04555.1"/>
    </source>
</evidence>
<dbReference type="InterPro" id="IPR011004">
    <property type="entry name" value="Trimer_LpxA-like_sf"/>
</dbReference>
<dbReference type="RefSeq" id="WP_166854853.1">
    <property type="nucleotide sequence ID" value="NZ_CP063989.1"/>
</dbReference>
<evidence type="ECO:0000259" key="10">
    <source>
        <dbReference type="Pfam" id="PF00483"/>
    </source>
</evidence>
<evidence type="ECO:0000256" key="5">
    <source>
        <dbReference type="ARBA" id="ARBA00022741"/>
    </source>
</evidence>
<accession>A0A7T0PWI1</accession>
<dbReference type="SUPFAM" id="SSF53448">
    <property type="entry name" value="Nucleotide-diphospho-sugar transferases"/>
    <property type="match status" value="1"/>
</dbReference>
<proteinExistence type="inferred from homology"/>
<feature type="domain" description="Glucose-1-phosphate adenylyltransferase/Bifunctional protein GlmU-like C-terminal hexapeptide" evidence="11">
    <location>
        <begin position="302"/>
        <end position="406"/>
    </location>
</feature>
<dbReference type="Proteomes" id="UP000594637">
    <property type="component" value="Chromosome"/>
</dbReference>
<evidence type="ECO:0000313" key="13">
    <source>
        <dbReference type="Proteomes" id="UP000594637"/>
    </source>
</evidence>
<feature type="site" description="Could play a key role in the communication between the regulatory and the substrate sites" evidence="9">
    <location>
        <position position="60"/>
    </location>
</feature>
<feature type="binding site" evidence="9">
    <location>
        <position position="198"/>
    </location>
    <ligand>
        <name>alpha-D-glucose 1-phosphate</name>
        <dbReference type="ChEBI" id="CHEBI:58601"/>
    </ligand>
</feature>
<dbReference type="NCBIfam" id="NF001947">
    <property type="entry name" value="PRK00725.1"/>
    <property type="match status" value="1"/>
</dbReference>
<dbReference type="PROSITE" id="PS00808">
    <property type="entry name" value="ADP_GLC_PYROPHOSPH_1"/>
    <property type="match status" value="1"/>
</dbReference>
<evidence type="ECO:0000256" key="2">
    <source>
        <dbReference type="ARBA" id="ARBA00022600"/>
    </source>
</evidence>
<protein>
    <recommendedName>
        <fullName evidence="9">Glucose-1-phosphate adenylyltransferase</fullName>
        <ecNumber evidence="9">2.7.7.27</ecNumber>
    </recommendedName>
    <alternativeName>
        <fullName evidence="9">ADP-glucose pyrophosphorylase</fullName>
        <shortName evidence="9">ADPGlc PPase</shortName>
    </alternativeName>
    <alternativeName>
        <fullName evidence="9">ADP-glucose synthase</fullName>
    </alternativeName>
</protein>
<dbReference type="Gene3D" id="3.90.550.10">
    <property type="entry name" value="Spore Coat Polysaccharide Biosynthesis Protein SpsA, Chain A"/>
    <property type="match status" value="1"/>
</dbReference>
<dbReference type="InterPro" id="IPR011831">
    <property type="entry name" value="ADP-Glc_PPase"/>
</dbReference>
<keyword evidence="3 9" id="KW-0808">Transferase</keyword>
<comment type="catalytic activity">
    <reaction evidence="9">
        <text>alpha-D-glucose 1-phosphate + ATP + H(+) = ADP-alpha-D-glucose + diphosphate</text>
        <dbReference type="Rhea" id="RHEA:12120"/>
        <dbReference type="ChEBI" id="CHEBI:15378"/>
        <dbReference type="ChEBI" id="CHEBI:30616"/>
        <dbReference type="ChEBI" id="CHEBI:33019"/>
        <dbReference type="ChEBI" id="CHEBI:57498"/>
        <dbReference type="ChEBI" id="CHEBI:58601"/>
        <dbReference type="EC" id="2.7.7.27"/>
    </reaction>
</comment>
<dbReference type="InterPro" id="IPR029044">
    <property type="entry name" value="Nucleotide-diphossugar_trans"/>
</dbReference>
<feature type="binding site" evidence="9">
    <location>
        <begin position="180"/>
        <end position="181"/>
    </location>
    <ligand>
        <name>alpha-D-glucose 1-phosphate</name>
        <dbReference type="ChEBI" id="CHEBI:58601"/>
    </ligand>
</feature>
<keyword evidence="13" id="KW-1185">Reference proteome</keyword>
<dbReference type="CDD" id="cd04651">
    <property type="entry name" value="LbH_G1P_AT_C"/>
    <property type="match status" value="1"/>
</dbReference>
<evidence type="ECO:0000256" key="7">
    <source>
        <dbReference type="ARBA" id="ARBA00023056"/>
    </source>
</evidence>
<dbReference type="PANTHER" id="PTHR43523">
    <property type="entry name" value="GLUCOSE-1-PHOSPHATE ADENYLYLTRANSFERASE-RELATED"/>
    <property type="match status" value="1"/>
</dbReference>
<keyword evidence="6 9" id="KW-0067">ATP-binding</keyword>
<evidence type="ECO:0000256" key="8">
    <source>
        <dbReference type="ARBA" id="ARBA00023277"/>
    </source>
</evidence>
<dbReference type="PROSITE" id="PS00809">
    <property type="entry name" value="ADP_GLC_PYROPHOSPH_2"/>
    <property type="match status" value="1"/>
</dbReference>
<feature type="site" description="Could play a key role in the communication between the regulatory and the substrate sites" evidence="9">
    <location>
        <position position="97"/>
    </location>
</feature>
<evidence type="ECO:0000256" key="6">
    <source>
        <dbReference type="ARBA" id="ARBA00022840"/>
    </source>
</evidence>
<keyword evidence="5 9" id="KW-0547">Nucleotide-binding</keyword>
<dbReference type="CDD" id="cd02508">
    <property type="entry name" value="ADP_Glucose_PP"/>
    <property type="match status" value="1"/>
</dbReference>
<evidence type="ECO:0000256" key="4">
    <source>
        <dbReference type="ARBA" id="ARBA00022695"/>
    </source>
</evidence>
<dbReference type="GO" id="GO:0005978">
    <property type="term" value="P:glycogen biosynthetic process"/>
    <property type="evidence" value="ECO:0007669"/>
    <property type="project" value="UniProtKB-UniRule"/>
</dbReference>
<dbReference type="Pfam" id="PF00483">
    <property type="entry name" value="NTP_transferase"/>
    <property type="match status" value="1"/>
</dbReference>
<dbReference type="EC" id="2.7.7.27" evidence="9"/>
<feature type="binding site" evidence="9">
    <location>
        <position position="163"/>
    </location>
    <ligand>
        <name>alpha-D-glucose 1-phosphate</name>
        <dbReference type="ChEBI" id="CHEBI:58601"/>
    </ligand>
</feature>
<dbReference type="InterPro" id="IPR023049">
    <property type="entry name" value="GlgC_bac"/>
</dbReference>
<dbReference type="KEGG" id="arep:ID810_07025"/>
<comment type="similarity">
    <text evidence="1 9">Belongs to the bacterial/plant glucose-1-phosphate adenylyltransferase family.</text>
</comment>